<evidence type="ECO:0000313" key="3">
    <source>
        <dbReference type="EMBL" id="GAB1251446.1"/>
    </source>
</evidence>
<name>A0ABQ0E161_9PORP</name>
<comment type="caution">
    <text evidence="3">The sequence shown here is derived from an EMBL/GenBank/DDBJ whole genome shotgun (WGS) entry which is preliminary data.</text>
</comment>
<dbReference type="EMBL" id="BAAFSF010000001">
    <property type="protein sequence ID" value="GAB1251446.1"/>
    <property type="molecule type" value="Genomic_DNA"/>
</dbReference>
<evidence type="ECO:0000313" key="4">
    <source>
        <dbReference type="Proteomes" id="UP001628220"/>
    </source>
</evidence>
<sequence>MANIFGRYVWLIEQFRQYGRLTFEEISRHWEESGLSYNEPLPKRTFHNHRQAILDIFEVEILCDPQDGYRYYIDNPEELEQDNLRSWLIDSYTAMNQIQADSKLQGRILFEHVPSGRKWLHVITEAMRYGKLLQITYQGFGRPEAYSFEAEPYYLKVANRRWYLLARSPYYSARNVELNAEDGGSCPEDVYLVYALDRILACEPLEESFEMDESFDIEAYYRGCCGVIHSEEEPVRLLVNAYGQGADYLRTLPIHESQRELPSEVEGVARFELEVCPTYDLYQLLLAMADQIEVVEPQPVREEMYNFAQTLMAYYTPKNEA</sequence>
<dbReference type="InterPro" id="IPR026881">
    <property type="entry name" value="WYL_dom"/>
</dbReference>
<keyword evidence="4" id="KW-1185">Reference proteome</keyword>
<organism evidence="3 4">
    <name type="scientific">Porphyromonas miyakawae</name>
    <dbReference type="NCBI Taxonomy" id="3137470"/>
    <lineage>
        <taxon>Bacteria</taxon>
        <taxon>Pseudomonadati</taxon>
        <taxon>Bacteroidota</taxon>
        <taxon>Bacteroidia</taxon>
        <taxon>Bacteroidales</taxon>
        <taxon>Porphyromonadaceae</taxon>
        <taxon>Porphyromonas</taxon>
    </lineage>
</organism>
<protein>
    <submittedName>
        <fullName evidence="3">WYL domain-containing protein</fullName>
    </submittedName>
</protein>
<dbReference type="RefSeq" id="WP_411915256.1">
    <property type="nucleotide sequence ID" value="NZ_BAAFSF010000001.1"/>
</dbReference>
<dbReference type="PROSITE" id="PS52050">
    <property type="entry name" value="WYL"/>
    <property type="match status" value="1"/>
</dbReference>
<reference evidence="3 4" key="1">
    <citation type="journal article" date="2025" name="Int. J. Syst. Evol. Microbiol.">
        <title>Desulfovibrio falkowii sp. nov., Porphyromonas miyakawae sp. nov., Mediterraneibacter flintii sp. nov. and Owariibacterium komagatae gen. nov., sp. nov., isolated from human faeces.</title>
        <authorList>
            <person name="Hamaguchi T."/>
            <person name="Ohara M."/>
            <person name="Hisatomi A."/>
            <person name="Sekiguchi K."/>
            <person name="Takeda J.I."/>
            <person name="Ueyama J."/>
            <person name="Ito M."/>
            <person name="Nishiwaki H."/>
            <person name="Ogi T."/>
            <person name="Hirayama M."/>
            <person name="Ohkuma M."/>
            <person name="Sakamoto M."/>
            <person name="Ohno K."/>
        </authorList>
    </citation>
    <scope>NUCLEOTIDE SEQUENCE [LARGE SCALE GENOMIC DNA]</scope>
    <source>
        <strain evidence="3 4">13CB11C</strain>
    </source>
</reference>
<evidence type="ECO:0000259" key="2">
    <source>
        <dbReference type="Pfam" id="PF25583"/>
    </source>
</evidence>
<dbReference type="Pfam" id="PF25583">
    <property type="entry name" value="WCX"/>
    <property type="match status" value="1"/>
</dbReference>
<evidence type="ECO:0000259" key="1">
    <source>
        <dbReference type="Pfam" id="PF13280"/>
    </source>
</evidence>
<gene>
    <name evidence="3" type="ORF">Tsumi_05500</name>
</gene>
<dbReference type="InterPro" id="IPR051534">
    <property type="entry name" value="CBASS_pafABC_assoc_protein"/>
</dbReference>
<dbReference type="InterPro" id="IPR057727">
    <property type="entry name" value="WCX_dom"/>
</dbReference>
<proteinExistence type="predicted"/>
<accession>A0ABQ0E161</accession>
<feature type="domain" description="WYL" evidence="1">
    <location>
        <begin position="120"/>
        <end position="200"/>
    </location>
</feature>
<dbReference type="PANTHER" id="PTHR34580">
    <property type="match status" value="1"/>
</dbReference>
<dbReference type="Pfam" id="PF13280">
    <property type="entry name" value="WYL"/>
    <property type="match status" value="1"/>
</dbReference>
<feature type="domain" description="WCX" evidence="2">
    <location>
        <begin position="234"/>
        <end position="309"/>
    </location>
</feature>
<dbReference type="PANTHER" id="PTHR34580:SF9">
    <property type="entry name" value="SLL5097 PROTEIN"/>
    <property type="match status" value="1"/>
</dbReference>
<dbReference type="Proteomes" id="UP001628220">
    <property type="component" value="Unassembled WGS sequence"/>
</dbReference>